<feature type="domain" description="Cysteine-rich" evidence="5">
    <location>
        <begin position="734"/>
        <end position="814"/>
    </location>
</feature>
<dbReference type="SUPFAM" id="SSF51971">
    <property type="entry name" value="Nucleotide-binding domain"/>
    <property type="match status" value="1"/>
</dbReference>
<evidence type="ECO:0000313" key="8">
    <source>
        <dbReference type="EMBL" id="VFJ58990.1"/>
    </source>
</evidence>
<proteinExistence type="predicted"/>
<dbReference type="AlphaFoldDB" id="A0A450T699"/>
<evidence type="ECO:0000313" key="9">
    <source>
        <dbReference type="EMBL" id="VFJ62325.1"/>
    </source>
</evidence>
<dbReference type="EMBL" id="CAADFA010000237">
    <property type="protein sequence ID" value="VFJ58990.1"/>
    <property type="molecule type" value="Genomic_DNA"/>
</dbReference>
<dbReference type="InterPro" id="IPR017900">
    <property type="entry name" value="4Fe4S_Fe_S_CS"/>
</dbReference>
<evidence type="ECO:0000259" key="7">
    <source>
        <dbReference type="Pfam" id="PF14691"/>
    </source>
</evidence>
<dbReference type="PANTHER" id="PTHR42783:SF3">
    <property type="entry name" value="GLUTAMATE SYNTHASE [NADPH] SMALL CHAIN-RELATED"/>
    <property type="match status" value="1"/>
</dbReference>
<protein>
    <submittedName>
        <fullName evidence="9">NADPH-dependent glutamate synthase beta chain</fullName>
    </submittedName>
</protein>
<dbReference type="Pfam" id="PF14691">
    <property type="entry name" value="Fer4_20"/>
    <property type="match status" value="1"/>
</dbReference>
<keyword evidence="3" id="KW-0411">Iron-sulfur</keyword>
<sequence>MTNPLWPDTANHAASILERCLGNEPAHCQAACPLHIDNRQMIALIGEGRFDDALAVVEEKLPFPKVLGRICTRPCEPACKRQEVEEAVAIRDLKRFVADRRKLPAVLPVPGPERRERIAIVGGGPAGIMAARELRLMGYSVTVFETGDALGGAVRRYIPRYRLPREVIEEEFNRILELGVQVRFHTRLGRDVSLTALRNDFQAVLLAMGAHASVKLNIPGEALPGVYTALDLLGRVNSDRPVAIDRAIGRTVAVIGGGDAAIDAARTAPRLGASDVHVFYRRSRDEMSASPQELRDAELEGIRFHYLVAPKVIHGGAIHGDGTTGVRSLECLRMSLGSPDDSGRRRPNPIPGSEFQVPVDSVVVAIGQTVEKDYWPEGLEATPWGTVHVDPVTLRTNFPNVFAAGDVVRGADTVVDALATGRHAALSMDCQLRGQPLEAIPRESARWDSGLDMDPGNVAPEPRQRVPPLPAEYRIEGGGEVDAGFSEEAARMEAGRCLSCECRKCVEHCGYLARHGESPADLVMTLARILDDPDDEARRIPYACNLCRLCAQVCPEGLDIGAMVLSAREQLVATGAGPLRAHRPVTNHQRWSTSRLFTLSRAPRGHGTCEYVFFPGCGLPGYSPRLVSGAYEYLRAHLPDTGIVLDCCGTPTRTLGDRAGFERIRQRMAGALRRSGTHRVIVACPNCQYTIGTYMPELEVTSLYRFMTRFGPPVPSAIQGAMQGAIRPNAVFSVHDSCVARHDTHLHDSVRELIRAMGYRIEEMPNAREHARCCGIGGMAGYADPQRLTRAIRDRAFETPHDIVTYCAGCRSTLASSGKPTVHILDLFFNPSRLANKSKFREGPLSTWVNRGKTKVHLWRGERG</sequence>
<evidence type="ECO:0000259" key="5">
    <source>
        <dbReference type="Pfam" id="PF02754"/>
    </source>
</evidence>
<dbReference type="InterPro" id="IPR009051">
    <property type="entry name" value="Helical_ferredxn"/>
</dbReference>
<evidence type="ECO:0000256" key="1">
    <source>
        <dbReference type="ARBA" id="ARBA00022723"/>
    </source>
</evidence>
<dbReference type="Gene3D" id="1.10.1060.10">
    <property type="entry name" value="Alpha-helical ferredoxin"/>
    <property type="match status" value="2"/>
</dbReference>
<dbReference type="Pfam" id="PF02754">
    <property type="entry name" value="CCG"/>
    <property type="match status" value="2"/>
</dbReference>
<feature type="domain" description="Dihydroprymidine dehydrogenase" evidence="7">
    <location>
        <begin position="13"/>
        <end position="101"/>
    </location>
</feature>
<dbReference type="PROSITE" id="PS00198">
    <property type="entry name" value="4FE4S_FER_1"/>
    <property type="match status" value="1"/>
</dbReference>
<dbReference type="PRINTS" id="PR00419">
    <property type="entry name" value="ADXRDTASE"/>
</dbReference>
<dbReference type="EMBL" id="CAADFL010000272">
    <property type="protein sequence ID" value="VFK13239.1"/>
    <property type="molecule type" value="Genomic_DNA"/>
</dbReference>
<feature type="domain" description="Cysteine-rich" evidence="5">
    <location>
        <begin position="612"/>
        <end position="691"/>
    </location>
</feature>
<dbReference type="EMBL" id="CAADEZ010000304">
    <property type="protein sequence ID" value="VFJ62325.1"/>
    <property type="molecule type" value="Genomic_DNA"/>
</dbReference>
<keyword evidence="1" id="KW-0479">Metal-binding</keyword>
<dbReference type="Pfam" id="PF13534">
    <property type="entry name" value="Fer4_17"/>
    <property type="match status" value="1"/>
</dbReference>
<dbReference type="GO" id="GO:0046872">
    <property type="term" value="F:metal ion binding"/>
    <property type="evidence" value="ECO:0007669"/>
    <property type="project" value="UniProtKB-KW"/>
</dbReference>
<evidence type="ECO:0000256" key="4">
    <source>
        <dbReference type="SAM" id="MobiDB-lite"/>
    </source>
</evidence>
<dbReference type="GO" id="GO:0051536">
    <property type="term" value="F:iron-sulfur cluster binding"/>
    <property type="evidence" value="ECO:0007669"/>
    <property type="project" value="UniProtKB-KW"/>
</dbReference>
<dbReference type="InterPro" id="IPR004017">
    <property type="entry name" value="Cys_rich_dom"/>
</dbReference>
<dbReference type="SUPFAM" id="SSF46548">
    <property type="entry name" value="alpha-helical ferredoxin"/>
    <property type="match status" value="2"/>
</dbReference>
<keyword evidence="2" id="KW-0408">Iron</keyword>
<feature type="domain" description="FAD/NAD(P)-binding" evidence="6">
    <location>
        <begin position="117"/>
        <end position="421"/>
    </location>
</feature>
<name>A0A450T699_9GAMM</name>
<evidence type="ECO:0000259" key="6">
    <source>
        <dbReference type="Pfam" id="PF07992"/>
    </source>
</evidence>
<dbReference type="InterPro" id="IPR028261">
    <property type="entry name" value="DPD_II"/>
</dbReference>
<dbReference type="GO" id="GO:0016491">
    <property type="term" value="F:oxidoreductase activity"/>
    <property type="evidence" value="ECO:0007669"/>
    <property type="project" value="InterPro"/>
</dbReference>
<gene>
    <name evidence="9" type="ORF">BECKFM1743A_GA0114220_103042</name>
    <name evidence="10" type="ORF">BECKFM1743B_GA0114221_102722</name>
    <name evidence="8" type="ORF">BECKFM1743C_GA0114222_102373</name>
</gene>
<organism evidence="9">
    <name type="scientific">Candidatus Kentrum sp. FM</name>
    <dbReference type="NCBI Taxonomy" id="2126340"/>
    <lineage>
        <taxon>Bacteria</taxon>
        <taxon>Pseudomonadati</taxon>
        <taxon>Pseudomonadota</taxon>
        <taxon>Gammaproteobacteria</taxon>
        <taxon>Candidatus Kentrum</taxon>
    </lineage>
</organism>
<evidence type="ECO:0000313" key="10">
    <source>
        <dbReference type="EMBL" id="VFK13239.1"/>
    </source>
</evidence>
<dbReference type="InterPro" id="IPR036188">
    <property type="entry name" value="FAD/NAD-bd_sf"/>
</dbReference>
<dbReference type="PANTHER" id="PTHR42783">
    <property type="entry name" value="GLUTAMATE SYNTHASE [NADPH] SMALL CHAIN"/>
    <property type="match status" value="1"/>
</dbReference>
<reference evidence="9" key="1">
    <citation type="submission" date="2019-02" db="EMBL/GenBank/DDBJ databases">
        <authorList>
            <person name="Gruber-Vodicka R. H."/>
            <person name="Seah K. B. B."/>
        </authorList>
    </citation>
    <scope>NUCLEOTIDE SEQUENCE</scope>
    <source>
        <strain evidence="9">BECK_BZ163</strain>
        <strain evidence="10">BECK_BZ164</strain>
        <strain evidence="8">BECK_BZ165</strain>
    </source>
</reference>
<dbReference type="Gene3D" id="3.50.50.60">
    <property type="entry name" value="FAD/NAD(P)-binding domain"/>
    <property type="match status" value="2"/>
</dbReference>
<dbReference type="InterPro" id="IPR023753">
    <property type="entry name" value="FAD/NAD-binding_dom"/>
</dbReference>
<feature type="region of interest" description="Disordered" evidence="4">
    <location>
        <begin position="447"/>
        <end position="468"/>
    </location>
</feature>
<evidence type="ECO:0000256" key="3">
    <source>
        <dbReference type="ARBA" id="ARBA00023014"/>
    </source>
</evidence>
<dbReference type="Pfam" id="PF07992">
    <property type="entry name" value="Pyr_redox_2"/>
    <property type="match status" value="1"/>
</dbReference>
<evidence type="ECO:0000256" key="2">
    <source>
        <dbReference type="ARBA" id="ARBA00023004"/>
    </source>
</evidence>
<accession>A0A450T699</accession>